<sequence>MAFLSSCSSFSSRQRVASQLMGALPGGTLSRPLANPSIFSASGDLASYRLSVSPIFASSSAVLYVYLLAADQKGFAMVAWLSKLATAAKRGGTS</sequence>
<evidence type="ECO:0000313" key="1">
    <source>
        <dbReference type="EnsemblPlants" id="ORUFI10G07310.5"/>
    </source>
</evidence>
<accession>A0A0E0QXZ2</accession>
<dbReference type="Gramene" id="ORUFI10G07310.5">
    <property type="protein sequence ID" value="ORUFI10G07310.5"/>
    <property type="gene ID" value="ORUFI10G07310"/>
</dbReference>
<proteinExistence type="predicted"/>
<dbReference type="AlphaFoldDB" id="A0A0E0QXZ2"/>
<reference evidence="2" key="1">
    <citation type="submission" date="2013-06" db="EMBL/GenBank/DDBJ databases">
        <authorList>
            <person name="Zhao Q."/>
        </authorList>
    </citation>
    <scope>NUCLEOTIDE SEQUENCE</scope>
    <source>
        <strain evidence="2">cv. W1943</strain>
    </source>
</reference>
<organism evidence="1 2">
    <name type="scientific">Oryza rufipogon</name>
    <name type="common">Brownbeard rice</name>
    <name type="synonym">Asian wild rice</name>
    <dbReference type="NCBI Taxonomy" id="4529"/>
    <lineage>
        <taxon>Eukaryota</taxon>
        <taxon>Viridiplantae</taxon>
        <taxon>Streptophyta</taxon>
        <taxon>Embryophyta</taxon>
        <taxon>Tracheophyta</taxon>
        <taxon>Spermatophyta</taxon>
        <taxon>Magnoliopsida</taxon>
        <taxon>Liliopsida</taxon>
        <taxon>Poales</taxon>
        <taxon>Poaceae</taxon>
        <taxon>BOP clade</taxon>
        <taxon>Oryzoideae</taxon>
        <taxon>Oryzeae</taxon>
        <taxon>Oryzinae</taxon>
        <taxon>Oryza</taxon>
    </lineage>
</organism>
<keyword evidence="2" id="KW-1185">Reference proteome</keyword>
<dbReference type="Proteomes" id="UP000008022">
    <property type="component" value="Unassembled WGS sequence"/>
</dbReference>
<dbReference type="EnsemblPlants" id="ORUFI10G07310.5">
    <property type="protein sequence ID" value="ORUFI10G07310.5"/>
    <property type="gene ID" value="ORUFI10G07310"/>
</dbReference>
<reference evidence="1" key="2">
    <citation type="submission" date="2015-06" db="UniProtKB">
        <authorList>
            <consortium name="EnsemblPlants"/>
        </authorList>
    </citation>
    <scope>IDENTIFICATION</scope>
</reference>
<dbReference type="HOGENOM" id="CLU_190985_0_0_1"/>
<name>A0A0E0QXZ2_ORYRU</name>
<protein>
    <submittedName>
        <fullName evidence="1">Uncharacterized protein</fullName>
    </submittedName>
</protein>
<evidence type="ECO:0000313" key="2">
    <source>
        <dbReference type="Proteomes" id="UP000008022"/>
    </source>
</evidence>